<dbReference type="SUPFAM" id="SSF55961">
    <property type="entry name" value="Bet v1-like"/>
    <property type="match status" value="1"/>
</dbReference>
<dbReference type="CDD" id="cd00821">
    <property type="entry name" value="PH"/>
    <property type="match status" value="1"/>
</dbReference>
<comment type="subcellular location">
    <subcellularLocation>
        <location evidence="1">Endoplasmic reticulum</location>
    </subcellularLocation>
</comment>
<feature type="domain" description="START" evidence="5">
    <location>
        <begin position="282"/>
        <end position="484"/>
    </location>
</feature>
<feature type="domain" description="PH" evidence="4">
    <location>
        <begin position="18"/>
        <end position="128"/>
    </location>
</feature>
<evidence type="ECO:0008006" key="8">
    <source>
        <dbReference type="Google" id="ProtNLM"/>
    </source>
</evidence>
<gene>
    <name evidence="6" type="ORF">GBAR_LOCUS22576</name>
</gene>
<dbReference type="PROSITE" id="PS50003">
    <property type="entry name" value="PH_DOMAIN"/>
    <property type="match status" value="1"/>
</dbReference>
<dbReference type="Gene3D" id="2.30.29.30">
    <property type="entry name" value="Pleckstrin-homology domain (PH domain)/Phosphotyrosine-binding domain (PTB)"/>
    <property type="match status" value="1"/>
</dbReference>
<protein>
    <recommendedName>
        <fullName evidence="8">PH domain-containing protein</fullName>
    </recommendedName>
</protein>
<accession>A0AA35T542</accession>
<dbReference type="Pfam" id="PF00169">
    <property type="entry name" value="PH"/>
    <property type="match status" value="1"/>
</dbReference>
<dbReference type="InterPro" id="IPR001849">
    <property type="entry name" value="PH_domain"/>
</dbReference>
<dbReference type="Proteomes" id="UP001174909">
    <property type="component" value="Unassembled WGS sequence"/>
</dbReference>
<evidence type="ECO:0000313" key="7">
    <source>
        <dbReference type="Proteomes" id="UP001174909"/>
    </source>
</evidence>
<feature type="region of interest" description="Disordered" evidence="3">
    <location>
        <begin position="142"/>
        <end position="170"/>
    </location>
</feature>
<sequence>MAGRNRKSVAALPTLEGVVLHEGWCVKESGGAFLGRTNWRRRWFRLLQRKDATILQYFRGKRDTQPAGSVKLDVTYCTRQMETKDKSRPNVFAVGPVFDDGSTRTYYISCPCQQTMQEWMAVIDAAIQGVPEQAHRRRQTICHKFSSSRKVQGGSETLPRQTSAYLQREESLGSSLGVEALTLSSSRPPDNDGATFDPSEIHHEDLSDEELLEDLEDEMESGDEEGGEGEELGAGERRRARHEAATPDSHLSPDARLRLYENQRWRMEHWSELCRMAKTAKWKKVDTHDGVTLARSKFGRGTRGHAVIKVEGVLAADPATVYQFLQLTTREGGKLDYIFRNELLLDAIEEEPKASLIYNQFHPPLPRISRRDLVALKMWVPQFLTQSKESGFVMVSIDHPNAPEPQKDSRRMHIGPSGIILSPYPGPDGAVHTQAVILMQLAFFGALHRMLKGAYNSGLLKLGLRSTFTHISEQLQRFVELVNM</sequence>
<dbReference type="GO" id="GO:0005783">
    <property type="term" value="C:endoplasmic reticulum"/>
    <property type="evidence" value="ECO:0007669"/>
    <property type="project" value="UniProtKB-SubCell"/>
</dbReference>
<feature type="region of interest" description="Disordered" evidence="3">
    <location>
        <begin position="182"/>
        <end position="252"/>
    </location>
</feature>
<feature type="compositionally biased region" description="Basic and acidic residues" evidence="3">
    <location>
        <begin position="234"/>
        <end position="252"/>
    </location>
</feature>
<dbReference type="PROSITE" id="PS50848">
    <property type="entry name" value="START"/>
    <property type="match status" value="1"/>
</dbReference>
<proteinExistence type="predicted"/>
<dbReference type="InterPro" id="IPR002913">
    <property type="entry name" value="START_lipid-bd_dom"/>
</dbReference>
<keyword evidence="7" id="KW-1185">Reference proteome</keyword>
<evidence type="ECO:0000256" key="1">
    <source>
        <dbReference type="ARBA" id="ARBA00004240"/>
    </source>
</evidence>
<reference evidence="6" key="1">
    <citation type="submission" date="2023-03" db="EMBL/GenBank/DDBJ databases">
        <authorList>
            <person name="Steffen K."/>
            <person name="Cardenas P."/>
        </authorList>
    </citation>
    <scope>NUCLEOTIDE SEQUENCE</scope>
</reference>
<dbReference type="PANTHER" id="PTHR14336">
    <property type="entry name" value="TANDEM PH DOMAIN CONTAINING PROTEIN"/>
    <property type="match status" value="1"/>
</dbReference>
<dbReference type="EMBL" id="CASHTH010003115">
    <property type="protein sequence ID" value="CAI8040536.1"/>
    <property type="molecule type" value="Genomic_DNA"/>
</dbReference>
<comment type="caution">
    <text evidence="6">The sequence shown here is derived from an EMBL/GenBank/DDBJ whole genome shotgun (WGS) entry which is preliminary data.</text>
</comment>
<dbReference type="SUPFAM" id="SSF50729">
    <property type="entry name" value="PH domain-like"/>
    <property type="match status" value="1"/>
</dbReference>
<evidence type="ECO:0000259" key="5">
    <source>
        <dbReference type="PROSITE" id="PS50848"/>
    </source>
</evidence>
<feature type="compositionally biased region" description="Polar residues" evidence="3">
    <location>
        <begin position="148"/>
        <end position="165"/>
    </location>
</feature>
<dbReference type="Gene3D" id="3.30.530.20">
    <property type="match status" value="1"/>
</dbReference>
<evidence type="ECO:0000256" key="3">
    <source>
        <dbReference type="SAM" id="MobiDB-lite"/>
    </source>
</evidence>
<keyword evidence="2" id="KW-0256">Endoplasmic reticulum</keyword>
<dbReference type="InterPro" id="IPR011993">
    <property type="entry name" value="PH-like_dom_sf"/>
</dbReference>
<dbReference type="SMART" id="SM00233">
    <property type="entry name" value="PH"/>
    <property type="match status" value="1"/>
</dbReference>
<dbReference type="AlphaFoldDB" id="A0AA35T542"/>
<evidence type="ECO:0000256" key="2">
    <source>
        <dbReference type="ARBA" id="ARBA00022824"/>
    </source>
</evidence>
<evidence type="ECO:0000313" key="6">
    <source>
        <dbReference type="EMBL" id="CAI8040536.1"/>
    </source>
</evidence>
<evidence type="ECO:0000259" key="4">
    <source>
        <dbReference type="PROSITE" id="PS50003"/>
    </source>
</evidence>
<dbReference type="InterPro" id="IPR023393">
    <property type="entry name" value="START-like_dom_sf"/>
</dbReference>
<name>A0AA35T542_GEOBA</name>
<feature type="compositionally biased region" description="Acidic residues" evidence="3">
    <location>
        <begin position="206"/>
        <end position="233"/>
    </location>
</feature>
<dbReference type="InterPro" id="IPR051707">
    <property type="entry name" value="PI-Interact_SigTrans_Reg"/>
</dbReference>
<dbReference type="GO" id="GO:0008289">
    <property type="term" value="F:lipid binding"/>
    <property type="evidence" value="ECO:0007669"/>
    <property type="project" value="InterPro"/>
</dbReference>
<organism evidence="6 7">
    <name type="scientific">Geodia barretti</name>
    <name type="common">Barrett's horny sponge</name>
    <dbReference type="NCBI Taxonomy" id="519541"/>
    <lineage>
        <taxon>Eukaryota</taxon>
        <taxon>Metazoa</taxon>
        <taxon>Porifera</taxon>
        <taxon>Demospongiae</taxon>
        <taxon>Heteroscleromorpha</taxon>
        <taxon>Tetractinellida</taxon>
        <taxon>Astrophorina</taxon>
        <taxon>Geodiidae</taxon>
        <taxon>Geodia</taxon>
    </lineage>
</organism>
<dbReference type="PANTHER" id="PTHR14336:SF8">
    <property type="entry name" value="PROTEIN OPY1"/>
    <property type="match status" value="1"/>
</dbReference>